<proteinExistence type="predicted"/>
<feature type="transmembrane region" description="Helical" evidence="1">
    <location>
        <begin position="256"/>
        <end position="276"/>
    </location>
</feature>
<dbReference type="PANTHER" id="PTHR43179:SF7">
    <property type="entry name" value="RHAMNOSYLTRANSFERASE WBBL"/>
    <property type="match status" value="1"/>
</dbReference>
<dbReference type="EMBL" id="SDHY01000007">
    <property type="protein sequence ID" value="RXK47071.1"/>
    <property type="molecule type" value="Genomic_DNA"/>
</dbReference>
<reference evidence="3 4" key="1">
    <citation type="submission" date="2019-01" db="EMBL/GenBank/DDBJ databases">
        <title>Cytophagaceae bacterium strain CAR-16.</title>
        <authorList>
            <person name="Chen W.-M."/>
        </authorList>
    </citation>
    <scope>NUCLEOTIDE SEQUENCE [LARGE SCALE GENOMIC DNA]</scope>
    <source>
        <strain evidence="3 4">CAR-16</strain>
    </source>
</reference>
<dbReference type="Proteomes" id="UP000289455">
    <property type="component" value="Unassembled WGS sequence"/>
</dbReference>
<feature type="domain" description="Glycosyltransferase 2-like" evidence="2">
    <location>
        <begin position="4"/>
        <end position="141"/>
    </location>
</feature>
<dbReference type="Pfam" id="PF00535">
    <property type="entry name" value="Glycos_transf_2"/>
    <property type="match status" value="1"/>
</dbReference>
<keyword evidence="1" id="KW-0472">Membrane</keyword>
<evidence type="ECO:0000259" key="2">
    <source>
        <dbReference type="Pfam" id="PF00535"/>
    </source>
</evidence>
<evidence type="ECO:0000313" key="4">
    <source>
        <dbReference type="Proteomes" id="UP000289455"/>
    </source>
</evidence>
<dbReference type="RefSeq" id="WP_129027753.1">
    <property type="nucleotide sequence ID" value="NZ_SDHY01000007.1"/>
</dbReference>
<dbReference type="SUPFAM" id="SSF53448">
    <property type="entry name" value="Nucleotide-diphospho-sugar transferases"/>
    <property type="match status" value="1"/>
</dbReference>
<dbReference type="Gene3D" id="3.90.550.10">
    <property type="entry name" value="Spore Coat Polysaccharide Biosynthesis Protein SpsA, Chain A"/>
    <property type="match status" value="1"/>
</dbReference>
<keyword evidence="1" id="KW-1133">Transmembrane helix</keyword>
<comment type="caution">
    <text evidence="3">The sequence shown here is derived from an EMBL/GenBank/DDBJ whole genome shotgun (WGS) entry which is preliminary data.</text>
</comment>
<dbReference type="InterPro" id="IPR001173">
    <property type="entry name" value="Glyco_trans_2-like"/>
</dbReference>
<sequence>MQLSIIFVNYQSEDLLLNCFRSIYQYTTGLDFECIVVDNKYQAGANEAILQEFPATQWIDLGYNAGFSKANNAGLAAAKAPHVLFMNADTLVTDNAIGKAYQYLIEKPDLAAVGAIQVDSTGKPIPYYRTLNDIRIDLYILPNIPTWKRFVYNCFPKFVPEQSYETNNLVGFFLMTSKEVIRKVGAWDEDFFMYAEDAEWCTRLIKAGKLVYFEDIRVTHLLGHNPFRRAKTSWVNRFSVQIQVSNLLWIRKSYGLGAYFLILLNYAAIVPLFWTWKILLNLLKMRHWKHNTENQVLFTQKTRMLFRYFWQTVFLQKKSYQIKAAENIQ</sequence>
<dbReference type="InterPro" id="IPR029044">
    <property type="entry name" value="Nucleotide-diphossugar_trans"/>
</dbReference>
<keyword evidence="4" id="KW-1185">Reference proteome</keyword>
<dbReference type="OrthoDB" id="9771846at2"/>
<keyword evidence="1" id="KW-0812">Transmembrane</keyword>
<evidence type="ECO:0000256" key="1">
    <source>
        <dbReference type="SAM" id="Phobius"/>
    </source>
</evidence>
<name>A0A4Q1BXP4_9BACT</name>
<organism evidence="3 4">
    <name type="scientific">Aquirufa rosea</name>
    <dbReference type="NCBI Taxonomy" id="2509241"/>
    <lineage>
        <taxon>Bacteria</taxon>
        <taxon>Pseudomonadati</taxon>
        <taxon>Bacteroidota</taxon>
        <taxon>Cytophagia</taxon>
        <taxon>Cytophagales</taxon>
        <taxon>Flectobacillaceae</taxon>
        <taxon>Aquirufa</taxon>
    </lineage>
</organism>
<dbReference type="PANTHER" id="PTHR43179">
    <property type="entry name" value="RHAMNOSYLTRANSFERASE WBBL"/>
    <property type="match status" value="1"/>
</dbReference>
<protein>
    <submittedName>
        <fullName evidence="3">Glycosyltransferase family 2 protein</fullName>
    </submittedName>
</protein>
<gene>
    <name evidence="3" type="ORF">ESB04_10745</name>
</gene>
<keyword evidence="3" id="KW-0808">Transferase</keyword>
<dbReference type="CDD" id="cd04186">
    <property type="entry name" value="GT_2_like_c"/>
    <property type="match status" value="1"/>
</dbReference>
<accession>A0A4Q1BXP4</accession>
<dbReference type="AlphaFoldDB" id="A0A4Q1BXP4"/>
<dbReference type="GO" id="GO:0016740">
    <property type="term" value="F:transferase activity"/>
    <property type="evidence" value="ECO:0007669"/>
    <property type="project" value="UniProtKB-KW"/>
</dbReference>
<evidence type="ECO:0000313" key="3">
    <source>
        <dbReference type="EMBL" id="RXK47071.1"/>
    </source>
</evidence>